<feature type="transmembrane region" description="Helical" evidence="11">
    <location>
        <begin position="313"/>
        <end position="335"/>
    </location>
</feature>
<feature type="domain" description="Methyl-accepting transducer" evidence="12">
    <location>
        <begin position="396"/>
        <end position="632"/>
    </location>
</feature>
<dbReference type="RefSeq" id="WP_164649783.1">
    <property type="nucleotide sequence ID" value="NZ_CP047476.1"/>
</dbReference>
<keyword evidence="15" id="KW-1185">Reference proteome</keyword>
<sequence>MNIFNTIAKKLIISIAAILLLISIIVSVNNINSRIKEVELDVTQDVTLVVDAAAHQIREFFRERSRVVTSLMVNRTMNDWFANYTERGSNIDQDPTYRSIVSMFKDISAHDPAIKSVFYAPANTHEYFDINGRYNDLSYYTTNRPWWPEALGIDRLFITQPQIDANDKSIVTSIKTTVKDDSGKLIGVLGIDILANRIKTDLIDRLSYQNEGAGFLFSSNGDLIAFNDNSGQIDMSKLPKIDQIDSIFANTKGFDQVWQRSKSSDFETLDVIYKGEEQRVFIQSITDNTMDLDWRIGFMVPSTMISEPVNQSIISAIGSAFAILAFVCVLMTLVINRLLTKPMQSVVAAMDDIATGKGDLTQRLDATSQDELGQLSRSFNTFLTNIQNTVKTTRSASEQVNVESEQIALLSTQLASSVEQQKLSIEQIATASTEMSQTISGIADNAKMASQYAQEATDSTEQGHKIVDQTTDLIRNLYSDVSNSEEVVSVLNNDVASISSVLEVIKGVAEQTNLLALNAAIEAARAGEQGRGFAVVADEVRTLASRTQASTVDIETIITKLQSSAVGAVESMHVGRERAEKGVEIIAKVNNTLQEISEAVQRIDNQSQEIASMVQEQAIASGEITQQTHSVDEIAQATVQGTSNIIDKIESQRSVVNELNSTINRFKLD</sequence>
<keyword evidence="4 11" id="KW-0812">Transmembrane</keyword>
<keyword evidence="6 11" id="KW-0472">Membrane</keyword>
<comment type="similarity">
    <text evidence="8">Belongs to the methyl-accepting chemotaxis (MCP) protein family.</text>
</comment>
<evidence type="ECO:0000256" key="5">
    <source>
        <dbReference type="ARBA" id="ARBA00022989"/>
    </source>
</evidence>
<dbReference type="AlphaFoldDB" id="A0A7Z2T649"/>
<evidence type="ECO:0000313" key="15">
    <source>
        <dbReference type="Proteomes" id="UP000464262"/>
    </source>
</evidence>
<dbReference type="Proteomes" id="UP000464262">
    <property type="component" value="Chromosome 2"/>
</dbReference>
<dbReference type="InterPro" id="IPR033479">
    <property type="entry name" value="dCache_1"/>
</dbReference>
<keyword evidence="7 9" id="KW-0807">Transducer</keyword>
<dbReference type="SMART" id="SM00304">
    <property type="entry name" value="HAMP"/>
    <property type="match status" value="1"/>
</dbReference>
<proteinExistence type="inferred from homology"/>
<dbReference type="SMART" id="SM00283">
    <property type="entry name" value="MA"/>
    <property type="match status" value="1"/>
</dbReference>
<dbReference type="GO" id="GO:0005886">
    <property type="term" value="C:plasma membrane"/>
    <property type="evidence" value="ECO:0007669"/>
    <property type="project" value="UniProtKB-SubCell"/>
</dbReference>
<dbReference type="KEGG" id="vas:GT360_15060"/>
<dbReference type="InterPro" id="IPR003660">
    <property type="entry name" value="HAMP_dom"/>
</dbReference>
<dbReference type="Pfam" id="PF02743">
    <property type="entry name" value="dCache_1"/>
    <property type="match status" value="1"/>
</dbReference>
<dbReference type="PANTHER" id="PTHR32089:SF119">
    <property type="entry name" value="METHYL-ACCEPTING CHEMOTAXIS PROTEIN CTPL"/>
    <property type="match status" value="1"/>
</dbReference>
<evidence type="ECO:0000259" key="12">
    <source>
        <dbReference type="PROSITE" id="PS50111"/>
    </source>
</evidence>
<keyword evidence="10" id="KW-0175">Coiled coil</keyword>
<evidence type="ECO:0000256" key="10">
    <source>
        <dbReference type="SAM" id="Coils"/>
    </source>
</evidence>
<dbReference type="Gene3D" id="3.30.450.20">
    <property type="entry name" value="PAS domain"/>
    <property type="match status" value="2"/>
</dbReference>
<feature type="coiled-coil region" evidence="10">
    <location>
        <begin position="586"/>
        <end position="616"/>
    </location>
</feature>
<evidence type="ECO:0000256" key="9">
    <source>
        <dbReference type="PROSITE-ProRule" id="PRU00284"/>
    </source>
</evidence>
<reference evidence="14 15" key="1">
    <citation type="submission" date="2020-01" db="EMBL/GenBank/DDBJ databases">
        <title>Whole genome and functional gene identification of agarase of Vibrio HN897.</title>
        <authorList>
            <person name="Liu Y."/>
            <person name="Zhao Z."/>
        </authorList>
    </citation>
    <scope>NUCLEOTIDE SEQUENCE [LARGE SCALE GENOMIC DNA]</scope>
    <source>
        <strain evidence="14 15">HN897</strain>
    </source>
</reference>
<evidence type="ECO:0000256" key="3">
    <source>
        <dbReference type="ARBA" id="ARBA00022500"/>
    </source>
</evidence>
<keyword evidence="2" id="KW-1003">Cell membrane</keyword>
<dbReference type="InterPro" id="IPR004089">
    <property type="entry name" value="MCPsignal_dom"/>
</dbReference>
<dbReference type="Gene3D" id="1.10.287.950">
    <property type="entry name" value="Methyl-accepting chemotaxis protein"/>
    <property type="match status" value="1"/>
</dbReference>
<name>A0A7Z2T649_9VIBR</name>
<dbReference type="PROSITE" id="PS50885">
    <property type="entry name" value="HAMP"/>
    <property type="match status" value="1"/>
</dbReference>
<dbReference type="Pfam" id="PF00015">
    <property type="entry name" value="MCPsignal"/>
    <property type="match status" value="1"/>
</dbReference>
<dbReference type="CDD" id="cd06225">
    <property type="entry name" value="HAMP"/>
    <property type="match status" value="1"/>
</dbReference>
<evidence type="ECO:0000256" key="1">
    <source>
        <dbReference type="ARBA" id="ARBA00004651"/>
    </source>
</evidence>
<evidence type="ECO:0000256" key="11">
    <source>
        <dbReference type="SAM" id="Phobius"/>
    </source>
</evidence>
<gene>
    <name evidence="14" type="ORF">GT360_15060</name>
</gene>
<dbReference type="CDD" id="cd11386">
    <property type="entry name" value="MCP_signal"/>
    <property type="match status" value="1"/>
</dbReference>
<evidence type="ECO:0000259" key="13">
    <source>
        <dbReference type="PROSITE" id="PS50885"/>
    </source>
</evidence>
<evidence type="ECO:0000256" key="4">
    <source>
        <dbReference type="ARBA" id="ARBA00022692"/>
    </source>
</evidence>
<dbReference type="EMBL" id="CP047476">
    <property type="protein sequence ID" value="QIA64883.1"/>
    <property type="molecule type" value="Genomic_DNA"/>
</dbReference>
<evidence type="ECO:0000256" key="7">
    <source>
        <dbReference type="ARBA" id="ARBA00023224"/>
    </source>
</evidence>
<accession>A0A7Z2T649</accession>
<evidence type="ECO:0000256" key="2">
    <source>
        <dbReference type="ARBA" id="ARBA00022475"/>
    </source>
</evidence>
<dbReference type="GO" id="GO:0007165">
    <property type="term" value="P:signal transduction"/>
    <property type="evidence" value="ECO:0007669"/>
    <property type="project" value="UniProtKB-KW"/>
</dbReference>
<dbReference type="SUPFAM" id="SSF58104">
    <property type="entry name" value="Methyl-accepting chemotaxis protein (MCP) signaling domain"/>
    <property type="match status" value="1"/>
</dbReference>
<feature type="domain" description="HAMP" evidence="13">
    <location>
        <begin position="337"/>
        <end position="391"/>
    </location>
</feature>
<evidence type="ECO:0000256" key="8">
    <source>
        <dbReference type="ARBA" id="ARBA00029447"/>
    </source>
</evidence>
<evidence type="ECO:0000313" key="14">
    <source>
        <dbReference type="EMBL" id="QIA64883.1"/>
    </source>
</evidence>
<dbReference type="PROSITE" id="PS50111">
    <property type="entry name" value="CHEMOTAXIS_TRANSDUC_2"/>
    <property type="match status" value="1"/>
</dbReference>
<keyword evidence="5 11" id="KW-1133">Transmembrane helix</keyword>
<dbReference type="GO" id="GO:0006935">
    <property type="term" value="P:chemotaxis"/>
    <property type="evidence" value="ECO:0007669"/>
    <property type="project" value="UniProtKB-KW"/>
</dbReference>
<dbReference type="PANTHER" id="PTHR32089">
    <property type="entry name" value="METHYL-ACCEPTING CHEMOTAXIS PROTEIN MCPB"/>
    <property type="match status" value="1"/>
</dbReference>
<evidence type="ECO:0000256" key="6">
    <source>
        <dbReference type="ARBA" id="ARBA00023136"/>
    </source>
</evidence>
<protein>
    <submittedName>
        <fullName evidence="14">HAMP domain-containing protein</fullName>
    </submittedName>
</protein>
<dbReference type="FunFam" id="1.10.287.950:FF:000001">
    <property type="entry name" value="Methyl-accepting chemotaxis sensory transducer"/>
    <property type="match status" value="1"/>
</dbReference>
<keyword evidence="3" id="KW-0145">Chemotaxis</keyword>
<comment type="subcellular location">
    <subcellularLocation>
        <location evidence="1">Cell membrane</location>
        <topology evidence="1">Multi-pass membrane protein</topology>
    </subcellularLocation>
</comment>
<organism evidence="14 15">
    <name type="scientific">Vibrio astriarenae</name>
    <dbReference type="NCBI Taxonomy" id="1481923"/>
    <lineage>
        <taxon>Bacteria</taxon>
        <taxon>Pseudomonadati</taxon>
        <taxon>Pseudomonadota</taxon>
        <taxon>Gammaproteobacteria</taxon>
        <taxon>Vibrionales</taxon>
        <taxon>Vibrionaceae</taxon>
        <taxon>Vibrio</taxon>
    </lineage>
</organism>
<dbReference type="Pfam" id="PF00672">
    <property type="entry name" value="HAMP"/>
    <property type="match status" value="1"/>
</dbReference>